<dbReference type="GeneID" id="96011147"/>
<dbReference type="GO" id="GO:0003676">
    <property type="term" value="F:nucleic acid binding"/>
    <property type="evidence" value="ECO:0007669"/>
    <property type="project" value="InterPro"/>
</dbReference>
<gene>
    <name evidence="3" type="ORF">WHR41_09708</name>
</gene>
<dbReference type="EMBL" id="JAAQHG020000659">
    <property type="protein sequence ID" value="KAL1581600.1"/>
    <property type="molecule type" value="Genomic_DNA"/>
</dbReference>
<feature type="non-terminal residue" evidence="3">
    <location>
        <position position="1"/>
    </location>
</feature>
<dbReference type="PROSITE" id="PS50158">
    <property type="entry name" value="ZF_CCHC"/>
    <property type="match status" value="1"/>
</dbReference>
<evidence type="ECO:0000313" key="4">
    <source>
        <dbReference type="Proteomes" id="UP000803884"/>
    </source>
</evidence>
<dbReference type="InterPro" id="IPR001878">
    <property type="entry name" value="Znf_CCHC"/>
</dbReference>
<feature type="domain" description="CCHC-type" evidence="2">
    <location>
        <begin position="72"/>
        <end position="87"/>
    </location>
</feature>
<keyword evidence="4" id="KW-1185">Reference proteome</keyword>
<proteinExistence type="predicted"/>
<accession>A0AB34KDM0</accession>
<dbReference type="Proteomes" id="UP000803884">
    <property type="component" value="Unassembled WGS sequence"/>
</dbReference>
<dbReference type="GO" id="GO:0008270">
    <property type="term" value="F:zinc ion binding"/>
    <property type="evidence" value="ECO:0007669"/>
    <property type="project" value="UniProtKB-KW"/>
</dbReference>
<evidence type="ECO:0000259" key="2">
    <source>
        <dbReference type="PROSITE" id="PS50158"/>
    </source>
</evidence>
<reference evidence="3 4" key="1">
    <citation type="journal article" date="2020" name="Microbiol. Resour. Announc.">
        <title>Draft Genome Sequence of a Cladosporium Species Isolated from the Mesophotic Ascidian Didemnum maculosum.</title>
        <authorList>
            <person name="Gioti A."/>
            <person name="Siaperas R."/>
            <person name="Nikolaivits E."/>
            <person name="Le Goff G."/>
            <person name="Ouazzani J."/>
            <person name="Kotoulas G."/>
            <person name="Topakas E."/>
        </authorList>
    </citation>
    <scope>NUCLEOTIDE SEQUENCE [LARGE SCALE GENOMIC DNA]</scope>
    <source>
        <strain evidence="3 4">TM138-S3</strain>
    </source>
</reference>
<organism evidence="3 4">
    <name type="scientific">Cladosporium halotolerans</name>
    <dbReference type="NCBI Taxonomy" id="1052096"/>
    <lineage>
        <taxon>Eukaryota</taxon>
        <taxon>Fungi</taxon>
        <taxon>Dikarya</taxon>
        <taxon>Ascomycota</taxon>
        <taxon>Pezizomycotina</taxon>
        <taxon>Dothideomycetes</taxon>
        <taxon>Dothideomycetidae</taxon>
        <taxon>Cladosporiales</taxon>
        <taxon>Cladosporiaceae</taxon>
        <taxon>Cladosporium</taxon>
    </lineage>
</organism>
<keyword evidence="1" id="KW-0479">Metal-binding</keyword>
<dbReference type="AlphaFoldDB" id="A0AB34KDM0"/>
<keyword evidence="1" id="KW-0862">Zinc</keyword>
<protein>
    <recommendedName>
        <fullName evidence="2">CCHC-type domain-containing protein</fullName>
    </recommendedName>
</protein>
<evidence type="ECO:0000256" key="1">
    <source>
        <dbReference type="PROSITE-ProRule" id="PRU00047"/>
    </source>
</evidence>
<comment type="caution">
    <text evidence="3">The sequence shown here is derived from an EMBL/GenBank/DDBJ whole genome shotgun (WGS) entry which is preliminary data.</text>
</comment>
<feature type="non-terminal residue" evidence="3">
    <location>
        <position position="176"/>
    </location>
</feature>
<evidence type="ECO:0000313" key="3">
    <source>
        <dbReference type="EMBL" id="KAL1581600.1"/>
    </source>
</evidence>
<sequence length="176" mass="19103">FKADNSCETAECTVMKATWLSKADAKKKVGSMVVWLKNKVDADYLLRTGTAMFGATDAFCSPFIVRDNSGPCYHCNRYGHKQASCTSQIRCAICSKGHRRDECTNKDNPKCPACGDAHTVFDWACKLHPQHYRHVGQQKSRARQEQRGAAMDVDVNSSCGASSASGGAQVASTAST</sequence>
<keyword evidence="1" id="KW-0863">Zinc-finger</keyword>
<dbReference type="RefSeq" id="XP_069224710.1">
    <property type="nucleotide sequence ID" value="XM_069378309.1"/>
</dbReference>
<name>A0AB34KDM0_9PEZI</name>